<evidence type="ECO:0000256" key="6">
    <source>
        <dbReference type="ARBA" id="ARBA00022723"/>
    </source>
</evidence>
<feature type="domain" description="ETF-QO/FixX C-terminal" evidence="15">
    <location>
        <begin position="442"/>
        <end position="542"/>
    </location>
</feature>
<dbReference type="Gene3D" id="3.30.70.20">
    <property type="match status" value="1"/>
</dbReference>
<dbReference type="AlphaFoldDB" id="A0A369W556"/>
<evidence type="ECO:0000256" key="1">
    <source>
        <dbReference type="ARBA" id="ARBA00001974"/>
    </source>
</evidence>
<dbReference type="EMBL" id="QQNH01000005">
    <property type="protein sequence ID" value="RDE09698.1"/>
    <property type="molecule type" value="Genomic_DNA"/>
</dbReference>
<keyword evidence="12 14" id="KW-0830">Ubiquinone</keyword>
<keyword evidence="8 14" id="KW-0249">Electron transport</keyword>
<keyword evidence="3 14" id="KW-0813">Transport</keyword>
<evidence type="ECO:0000256" key="10">
    <source>
        <dbReference type="ARBA" id="ARBA00023004"/>
    </source>
</evidence>
<dbReference type="Pfam" id="PF13450">
    <property type="entry name" value="NAD_binding_8"/>
    <property type="match status" value="1"/>
</dbReference>
<evidence type="ECO:0000259" key="15">
    <source>
        <dbReference type="Pfam" id="PF05187"/>
    </source>
</evidence>
<comment type="cofactor">
    <cofactor evidence="1 14">
        <name>FAD</name>
        <dbReference type="ChEBI" id="CHEBI:57692"/>
    </cofactor>
</comment>
<evidence type="ECO:0000256" key="11">
    <source>
        <dbReference type="ARBA" id="ARBA00023014"/>
    </source>
</evidence>
<evidence type="ECO:0000256" key="2">
    <source>
        <dbReference type="ARBA" id="ARBA00002819"/>
    </source>
</evidence>
<dbReference type="Pfam" id="PF21162">
    <property type="entry name" value="ETFQO_UQ-bd"/>
    <property type="match status" value="1"/>
</dbReference>
<evidence type="ECO:0000256" key="5">
    <source>
        <dbReference type="ARBA" id="ARBA00022630"/>
    </source>
</evidence>
<dbReference type="SUPFAM" id="SSF54862">
    <property type="entry name" value="4Fe-4S ferredoxins"/>
    <property type="match status" value="1"/>
</dbReference>
<dbReference type="PRINTS" id="PR00420">
    <property type="entry name" value="RNGMNOXGNASE"/>
</dbReference>
<gene>
    <name evidence="17" type="ORF">DVH29_05195</name>
</gene>
<proteinExistence type="predicted"/>
<keyword evidence="7 14" id="KW-0274">FAD</keyword>
<keyword evidence="6 14" id="KW-0479">Metal-binding</keyword>
<dbReference type="Gene3D" id="3.50.50.60">
    <property type="entry name" value="FAD/NAD(P)-binding domain"/>
    <property type="match status" value="1"/>
</dbReference>
<comment type="caution">
    <text evidence="17">The sequence shown here is derived from an EMBL/GenBank/DDBJ whole genome shotgun (WGS) entry which is preliminary data.</text>
</comment>
<comment type="function">
    <text evidence="2 14">Accepts electrons from ETF and reduces ubiquinone.</text>
</comment>
<dbReference type="Gene3D" id="3.30.9.90">
    <property type="match status" value="1"/>
</dbReference>
<evidence type="ECO:0000256" key="8">
    <source>
        <dbReference type="ARBA" id="ARBA00022982"/>
    </source>
</evidence>
<keyword evidence="11 14" id="KW-0411">Iron-sulfur</keyword>
<organism evidence="17 18">
    <name type="scientific">Pelagibacterium lacus</name>
    <dbReference type="NCBI Taxonomy" id="2282655"/>
    <lineage>
        <taxon>Bacteria</taxon>
        <taxon>Pseudomonadati</taxon>
        <taxon>Pseudomonadota</taxon>
        <taxon>Alphaproteobacteria</taxon>
        <taxon>Hyphomicrobiales</taxon>
        <taxon>Devosiaceae</taxon>
        <taxon>Pelagibacterium</taxon>
    </lineage>
</organism>
<evidence type="ECO:0000256" key="4">
    <source>
        <dbReference type="ARBA" id="ARBA00022485"/>
    </source>
</evidence>
<evidence type="ECO:0000256" key="7">
    <source>
        <dbReference type="ARBA" id="ARBA00022827"/>
    </source>
</evidence>
<dbReference type="InterPro" id="IPR007859">
    <property type="entry name" value="ETF-QO/FixX_C"/>
</dbReference>
<feature type="domain" description="ETF-QO/FixC ubiquinone-binding" evidence="16">
    <location>
        <begin position="206"/>
        <end position="299"/>
    </location>
</feature>
<sequence>MPVDVVVVGAGPSGLSTAIRLKQMGDAAGTDLSIVVLEKAAEIGGHIVSGAVLDPAALDSLIPDWRQRGAPVTIRVSSDAFSYLTAKRRFPIPGIVLPKALHNDGNYIISLGDLCRWLAEQAEAMGIDVYPGIAASDLLYGEDGAVIGVATGDMGVDRNGQPKPSFAPGMDLLARYTVISEGAHGALAKRLIARFALAADSAPQKYGIGIKEIWEIDPARHRLGHVEHTLGWPLTEDTNGGGFIYHGADNTVQIGFVVHLNYSNPHLSPFGEMQRYKTHPSIRALLEGGKRVGYSARAMTSGGWQSIPRLAFPGGVLAGCSAGFMNLPRIKGIHNAMWSGIKSAEAIFAALQAGRGGDTVANLAEMVVDGPIADDLKPVRNAKPLLSRFGTLVGMGLIGLDLWCNQLFKLSPFGTLRLDKPDHATLRPARDAKPIHYPKPDGKLTFDRLSSVYLANISHDEDQPVHLRLRDPNVPVSRNLPLYDEPAQRYCPAGVYEIVRTEGEARLQINAANCVHCKTCDIKDPSQNIDWVLPEGGSGPNY</sequence>
<keyword evidence="18" id="KW-1185">Reference proteome</keyword>
<evidence type="ECO:0000256" key="3">
    <source>
        <dbReference type="ARBA" id="ARBA00022448"/>
    </source>
</evidence>
<evidence type="ECO:0000256" key="9">
    <source>
        <dbReference type="ARBA" id="ARBA00023002"/>
    </source>
</evidence>
<dbReference type="Proteomes" id="UP000253759">
    <property type="component" value="Unassembled WGS sequence"/>
</dbReference>
<dbReference type="PANTHER" id="PTHR10617">
    <property type="entry name" value="ELECTRON TRANSFER FLAVOPROTEIN-UBIQUINONE OXIDOREDUCTASE"/>
    <property type="match status" value="1"/>
</dbReference>
<dbReference type="EC" id="1.5.5.1" evidence="14"/>
<keyword evidence="5 14" id="KW-0285">Flavoprotein</keyword>
<dbReference type="InterPro" id="IPR036188">
    <property type="entry name" value="FAD/NAD-bd_sf"/>
</dbReference>
<evidence type="ECO:0000259" key="16">
    <source>
        <dbReference type="Pfam" id="PF21162"/>
    </source>
</evidence>
<reference evidence="18" key="1">
    <citation type="submission" date="2018-07" db="EMBL/GenBank/DDBJ databases">
        <authorList>
            <person name="Liu B.-T."/>
            <person name="Du Z."/>
        </authorList>
    </citation>
    <scope>NUCLEOTIDE SEQUENCE [LARGE SCALE GENOMIC DNA]</scope>
    <source>
        <strain evidence="18">XYN52</strain>
    </source>
</reference>
<dbReference type="GO" id="GO:0051539">
    <property type="term" value="F:4 iron, 4 sulfur cluster binding"/>
    <property type="evidence" value="ECO:0007669"/>
    <property type="project" value="UniProtKB-UniRule"/>
</dbReference>
<dbReference type="FunFam" id="3.30.70.20:FF:000012">
    <property type="entry name" value="Electron transfer flavoprotein-ubiquinone oxidoreductase, mitochondrial"/>
    <property type="match status" value="1"/>
</dbReference>
<dbReference type="GO" id="GO:0004174">
    <property type="term" value="F:electron-transferring-flavoprotein dehydrogenase activity"/>
    <property type="evidence" value="ECO:0007669"/>
    <property type="project" value="UniProtKB-UniRule"/>
</dbReference>
<evidence type="ECO:0000256" key="14">
    <source>
        <dbReference type="RuleBase" id="RU366068"/>
    </source>
</evidence>
<dbReference type="InterPro" id="IPR049398">
    <property type="entry name" value="ETF-QO/FixC_UQ-bd"/>
</dbReference>
<name>A0A369W556_9HYPH</name>
<comment type="cofactor">
    <cofactor evidence="14">
        <name>[4Fe-4S] cluster</name>
        <dbReference type="ChEBI" id="CHEBI:49883"/>
    </cofactor>
    <text evidence="14">Binds 1 [4Fe-4S] cluster.</text>
</comment>
<keyword evidence="9 14" id="KW-0560">Oxidoreductase</keyword>
<dbReference type="PANTHER" id="PTHR10617:SF107">
    <property type="entry name" value="ELECTRON TRANSFER FLAVOPROTEIN-UBIQUINONE OXIDOREDUCTASE, MITOCHONDRIAL"/>
    <property type="match status" value="1"/>
</dbReference>
<evidence type="ECO:0000256" key="12">
    <source>
        <dbReference type="ARBA" id="ARBA00023075"/>
    </source>
</evidence>
<keyword evidence="10 14" id="KW-0408">Iron</keyword>
<evidence type="ECO:0000313" key="18">
    <source>
        <dbReference type="Proteomes" id="UP000253759"/>
    </source>
</evidence>
<accession>A0A369W556</accession>
<protein>
    <recommendedName>
        <fullName evidence="14">Electron transfer flavoprotein-ubiquinone oxidoreductase</fullName>
        <shortName evidence="14">ETF-QO</shortName>
        <ecNumber evidence="14">1.5.5.1</ecNumber>
    </recommendedName>
</protein>
<evidence type="ECO:0000256" key="13">
    <source>
        <dbReference type="ARBA" id="ARBA00052682"/>
    </source>
</evidence>
<dbReference type="OrthoDB" id="9766632at2"/>
<dbReference type="InterPro" id="IPR040156">
    <property type="entry name" value="ETF-QO"/>
</dbReference>
<dbReference type="GO" id="GO:0046872">
    <property type="term" value="F:metal ion binding"/>
    <property type="evidence" value="ECO:0007669"/>
    <property type="project" value="UniProtKB-KW"/>
</dbReference>
<comment type="catalytic activity">
    <reaction evidence="13 14">
        <text>a ubiquinone + reduced [electron-transfer flavoprotein] = a ubiquinol + oxidized [electron-transfer flavoprotein] + H(+)</text>
        <dbReference type="Rhea" id="RHEA:24052"/>
        <dbReference type="Rhea" id="RHEA-COMP:9565"/>
        <dbReference type="Rhea" id="RHEA-COMP:9566"/>
        <dbReference type="Rhea" id="RHEA-COMP:10685"/>
        <dbReference type="Rhea" id="RHEA-COMP:10686"/>
        <dbReference type="ChEBI" id="CHEBI:15378"/>
        <dbReference type="ChEBI" id="CHEBI:16389"/>
        <dbReference type="ChEBI" id="CHEBI:17976"/>
        <dbReference type="ChEBI" id="CHEBI:57692"/>
        <dbReference type="ChEBI" id="CHEBI:58307"/>
        <dbReference type="EC" id="1.5.5.1"/>
    </reaction>
</comment>
<dbReference type="SUPFAM" id="SSF51905">
    <property type="entry name" value="FAD/NAD(P)-binding domain"/>
    <property type="match status" value="1"/>
</dbReference>
<keyword evidence="4" id="KW-0004">4Fe-4S</keyword>
<dbReference type="Pfam" id="PF05187">
    <property type="entry name" value="Fer4_ETF_QO"/>
    <property type="match status" value="1"/>
</dbReference>
<dbReference type="SUPFAM" id="SSF54373">
    <property type="entry name" value="FAD-linked reductases, C-terminal domain"/>
    <property type="match status" value="1"/>
</dbReference>
<evidence type="ECO:0000313" key="17">
    <source>
        <dbReference type="EMBL" id="RDE09698.1"/>
    </source>
</evidence>